<name>A0A371X634_9HYPH</name>
<evidence type="ECO:0000313" key="1">
    <source>
        <dbReference type="EMBL" id="RFC64686.1"/>
    </source>
</evidence>
<comment type="caution">
    <text evidence="1">The sequence shown here is derived from an EMBL/GenBank/DDBJ whole genome shotgun (WGS) entry which is preliminary data.</text>
</comment>
<accession>A0A371X634</accession>
<organism evidence="1 2">
    <name type="scientific">Mesorhizobium denitrificans</name>
    <dbReference type="NCBI Taxonomy" id="2294114"/>
    <lineage>
        <taxon>Bacteria</taxon>
        <taxon>Pseudomonadati</taxon>
        <taxon>Pseudomonadota</taxon>
        <taxon>Alphaproteobacteria</taxon>
        <taxon>Hyphomicrobiales</taxon>
        <taxon>Phyllobacteriaceae</taxon>
        <taxon>Mesorhizobium</taxon>
    </lineage>
</organism>
<dbReference type="Pfam" id="PF06041">
    <property type="entry name" value="DUF924"/>
    <property type="match status" value="1"/>
</dbReference>
<evidence type="ECO:0000313" key="2">
    <source>
        <dbReference type="Proteomes" id="UP000262379"/>
    </source>
</evidence>
<dbReference type="Proteomes" id="UP000262379">
    <property type="component" value="Unassembled WGS sequence"/>
</dbReference>
<dbReference type="InterPro" id="IPR010323">
    <property type="entry name" value="DUF924"/>
</dbReference>
<dbReference type="Gene3D" id="1.20.58.320">
    <property type="entry name" value="TPR-like"/>
    <property type="match status" value="1"/>
</dbReference>
<dbReference type="SUPFAM" id="SSF48452">
    <property type="entry name" value="TPR-like"/>
    <property type="match status" value="1"/>
</dbReference>
<gene>
    <name evidence="1" type="ORF">DY251_18905</name>
</gene>
<dbReference type="Gene3D" id="1.25.40.10">
    <property type="entry name" value="Tetratricopeptide repeat domain"/>
    <property type="match status" value="1"/>
</dbReference>
<keyword evidence="2" id="KW-1185">Reference proteome</keyword>
<reference evidence="2" key="1">
    <citation type="submission" date="2018-08" db="EMBL/GenBank/DDBJ databases">
        <authorList>
            <person name="Im W.T."/>
        </authorList>
    </citation>
    <scope>NUCLEOTIDE SEQUENCE [LARGE SCALE GENOMIC DNA]</scope>
    <source>
        <strain evidence="2">LA-28</strain>
    </source>
</reference>
<protein>
    <submittedName>
        <fullName evidence="1">DUF924 domain-containing protein</fullName>
    </submittedName>
</protein>
<dbReference type="InterPro" id="IPR011990">
    <property type="entry name" value="TPR-like_helical_dom_sf"/>
</dbReference>
<dbReference type="EMBL" id="QURN01000018">
    <property type="protein sequence ID" value="RFC64686.1"/>
    <property type="molecule type" value="Genomic_DNA"/>
</dbReference>
<dbReference type="AlphaFoldDB" id="A0A371X634"/>
<sequence length="220" mass="24949">MEAEFDVKPNKNPQEWDEVLDFWFPERRALNVDAQTHRAHWFWRMQGGADELIVARFADLAGKAAGALDHWALDPHGRLALIVILDQFSRSVWRDSARAYAQDPRALTLVTEGLANGHYSSLETPWFQVVFGLPLGHCEGPDHLQRLDLLIGLRRKIAAEAPISLRPIYAALVEQASDVRKIIAAFGRHPHRNMVLGRTSTAEEEAYIAKGEFPHRKAFR</sequence>
<proteinExistence type="predicted"/>